<evidence type="ECO:0000313" key="1">
    <source>
        <dbReference type="EMBL" id="CAG8789840.1"/>
    </source>
</evidence>
<dbReference type="AlphaFoldDB" id="A0A9N9P5R7"/>
<feature type="non-terminal residue" evidence="1">
    <location>
        <position position="62"/>
    </location>
</feature>
<reference evidence="1" key="1">
    <citation type="submission" date="2021-06" db="EMBL/GenBank/DDBJ databases">
        <authorList>
            <person name="Kallberg Y."/>
            <person name="Tangrot J."/>
            <person name="Rosling A."/>
        </authorList>
    </citation>
    <scope>NUCLEOTIDE SEQUENCE</scope>
    <source>
        <strain evidence="1">IN212</strain>
    </source>
</reference>
<dbReference type="Proteomes" id="UP000789396">
    <property type="component" value="Unassembled WGS sequence"/>
</dbReference>
<organism evidence="1 2">
    <name type="scientific">Racocetra fulgida</name>
    <dbReference type="NCBI Taxonomy" id="60492"/>
    <lineage>
        <taxon>Eukaryota</taxon>
        <taxon>Fungi</taxon>
        <taxon>Fungi incertae sedis</taxon>
        <taxon>Mucoromycota</taxon>
        <taxon>Glomeromycotina</taxon>
        <taxon>Glomeromycetes</taxon>
        <taxon>Diversisporales</taxon>
        <taxon>Gigasporaceae</taxon>
        <taxon>Racocetra</taxon>
    </lineage>
</organism>
<comment type="caution">
    <text evidence="1">The sequence shown here is derived from an EMBL/GenBank/DDBJ whole genome shotgun (WGS) entry which is preliminary data.</text>
</comment>
<dbReference type="OrthoDB" id="2339630at2759"/>
<keyword evidence="2" id="KW-1185">Reference proteome</keyword>
<protein>
    <submittedName>
        <fullName evidence="1">13840_t:CDS:1</fullName>
    </submittedName>
</protein>
<gene>
    <name evidence="1" type="ORF">RFULGI_LOCUS16627</name>
</gene>
<proteinExistence type="predicted"/>
<dbReference type="EMBL" id="CAJVPZ010060101">
    <property type="protein sequence ID" value="CAG8789840.1"/>
    <property type="molecule type" value="Genomic_DNA"/>
</dbReference>
<name>A0A9N9P5R7_9GLOM</name>
<accession>A0A9N9P5R7</accession>
<feature type="non-terminal residue" evidence="1">
    <location>
        <position position="1"/>
    </location>
</feature>
<sequence>LVLLPFRNSALDLAEIFIQLSGAEQQVRAETKLDEMYEENRKRFFDSYGISPDEEKINLSKP</sequence>
<evidence type="ECO:0000313" key="2">
    <source>
        <dbReference type="Proteomes" id="UP000789396"/>
    </source>
</evidence>